<gene>
    <name evidence="5" type="ORF">LSAA_1789</name>
</gene>
<evidence type="ECO:0000256" key="3">
    <source>
        <dbReference type="ARBA" id="ARBA00023315"/>
    </source>
</evidence>
<dbReference type="OrthoDB" id="5404651at2759"/>
<dbReference type="PROSITE" id="PS00098">
    <property type="entry name" value="THIOLASE_1"/>
    <property type="match status" value="1"/>
</dbReference>
<name>A0A7R8H0K4_LEPSM</name>
<sequence length="146" mass="15053">MGSFQGSLSSLPGHKLGSLAIQEALAQSGIPKDKVDEVYMGSVISAGAGQAPDRQAALFAGIPDSVPCTLINKVCASGMKSIMVASMSLEVGNGSIAVAGGFESMSNIPYYLSRGTLPYGGAKLRDGLIEDGLTDVYNKVSHGELW</sequence>
<dbReference type="EMBL" id="HG994580">
    <property type="protein sequence ID" value="CAF2772261.1"/>
    <property type="molecule type" value="Genomic_DNA"/>
</dbReference>
<evidence type="ECO:0000256" key="1">
    <source>
        <dbReference type="ARBA" id="ARBA00010982"/>
    </source>
</evidence>
<dbReference type="GO" id="GO:0006635">
    <property type="term" value="P:fatty acid beta-oxidation"/>
    <property type="evidence" value="ECO:0007669"/>
    <property type="project" value="TreeGrafter"/>
</dbReference>
<feature type="domain" description="Thiolase N-terminal" evidence="4">
    <location>
        <begin position="1"/>
        <end position="143"/>
    </location>
</feature>
<dbReference type="Proteomes" id="UP000675881">
    <property type="component" value="Chromosome 1"/>
</dbReference>
<dbReference type="PANTHER" id="PTHR18919:SF156">
    <property type="entry name" value="ACETYL-COA ACETYLTRANSFERASE, MITOCHONDRIAL"/>
    <property type="match status" value="1"/>
</dbReference>
<dbReference type="GO" id="GO:0003985">
    <property type="term" value="F:acetyl-CoA C-acetyltransferase activity"/>
    <property type="evidence" value="ECO:0007669"/>
    <property type="project" value="UniProtKB-EC"/>
</dbReference>
<keyword evidence="2 5" id="KW-0808">Transferase</keyword>
<keyword evidence="3 5" id="KW-0012">Acyltransferase</keyword>
<organism evidence="5 6">
    <name type="scientific">Lepeophtheirus salmonis</name>
    <name type="common">Salmon louse</name>
    <name type="synonym">Caligus salmonis</name>
    <dbReference type="NCBI Taxonomy" id="72036"/>
    <lineage>
        <taxon>Eukaryota</taxon>
        <taxon>Metazoa</taxon>
        <taxon>Ecdysozoa</taxon>
        <taxon>Arthropoda</taxon>
        <taxon>Crustacea</taxon>
        <taxon>Multicrustacea</taxon>
        <taxon>Hexanauplia</taxon>
        <taxon>Copepoda</taxon>
        <taxon>Siphonostomatoida</taxon>
        <taxon>Caligidae</taxon>
        <taxon>Lepeophtheirus</taxon>
    </lineage>
</organism>
<comment type="similarity">
    <text evidence="1">Belongs to the thiolase-like superfamily. Thiolase family.</text>
</comment>
<dbReference type="Gene3D" id="3.40.47.10">
    <property type="match status" value="1"/>
</dbReference>
<evidence type="ECO:0000259" key="4">
    <source>
        <dbReference type="Pfam" id="PF00108"/>
    </source>
</evidence>
<dbReference type="GO" id="GO:0005739">
    <property type="term" value="C:mitochondrion"/>
    <property type="evidence" value="ECO:0007669"/>
    <property type="project" value="TreeGrafter"/>
</dbReference>
<proteinExistence type="inferred from homology"/>
<reference evidence="5" key="1">
    <citation type="submission" date="2021-02" db="EMBL/GenBank/DDBJ databases">
        <authorList>
            <person name="Bekaert M."/>
        </authorList>
    </citation>
    <scope>NUCLEOTIDE SEQUENCE</scope>
    <source>
        <strain evidence="5">IoA-00</strain>
    </source>
</reference>
<evidence type="ECO:0000313" key="6">
    <source>
        <dbReference type="Proteomes" id="UP000675881"/>
    </source>
</evidence>
<dbReference type="EC" id="2.3.1.9" evidence="5"/>
<dbReference type="PANTHER" id="PTHR18919">
    <property type="entry name" value="ACETYL-COA C-ACYLTRANSFERASE"/>
    <property type="match status" value="1"/>
</dbReference>
<dbReference type="Pfam" id="PF00108">
    <property type="entry name" value="Thiolase_N"/>
    <property type="match status" value="1"/>
</dbReference>
<dbReference type="InterPro" id="IPR020615">
    <property type="entry name" value="Thiolase_acyl_enz_int_AS"/>
</dbReference>
<evidence type="ECO:0000313" key="5">
    <source>
        <dbReference type="EMBL" id="CAF2772261.1"/>
    </source>
</evidence>
<evidence type="ECO:0000256" key="2">
    <source>
        <dbReference type="ARBA" id="ARBA00022679"/>
    </source>
</evidence>
<accession>A0A7R8H0K4</accession>
<dbReference type="SUPFAM" id="SSF53901">
    <property type="entry name" value="Thiolase-like"/>
    <property type="match status" value="1"/>
</dbReference>
<keyword evidence="6" id="KW-1185">Reference proteome</keyword>
<protein>
    <submittedName>
        <fullName evidence="5">E2.3.1.9</fullName>
        <ecNumber evidence="5">2.3.1.9</ecNumber>
    </submittedName>
</protein>
<dbReference type="AlphaFoldDB" id="A0A7R8H0K4"/>
<dbReference type="InterPro" id="IPR020616">
    <property type="entry name" value="Thiolase_N"/>
</dbReference>
<dbReference type="InterPro" id="IPR016039">
    <property type="entry name" value="Thiolase-like"/>
</dbReference>